<dbReference type="Pfam" id="PF00005">
    <property type="entry name" value="ABC_tran"/>
    <property type="match status" value="1"/>
</dbReference>
<dbReference type="SUPFAM" id="SSF52540">
    <property type="entry name" value="P-loop containing nucleoside triphosphate hydrolases"/>
    <property type="match status" value="1"/>
</dbReference>
<dbReference type="STRING" id="1160895.CM19_04410"/>
<evidence type="ECO:0000313" key="5">
    <source>
        <dbReference type="Proteomes" id="UP000024332"/>
    </source>
</evidence>
<sequence length="255" mass="29068">MLSINSLKVSFDRPIIQGIDLHLDSQKAILLGTNGSGKTTIIRSISGIVEYQGEIKINGISTKKNEKVEGFSTNLPEIFKLGRTVNEMATLYEELMGIDYFLFMDFLEEMKMKEIMNRKFKKLSAGQQLIVRNALALSSKPMVYALDEPFENVDLSRRDTIAKWAKEIGLEGILVTHEADMLTSEYLRDFEIYFLVDGKIYGPVNVEELLSSKIEYREEPGSKMLMEKNGKKIFLVKGSEQNVSEVIKEIDFIMR</sequence>
<evidence type="ECO:0000259" key="3">
    <source>
        <dbReference type="PROSITE" id="PS50893"/>
    </source>
</evidence>
<dbReference type="RefSeq" id="WP_048099180.1">
    <property type="nucleotide sequence ID" value="NZ_JFZT01000033.1"/>
</dbReference>
<feature type="domain" description="ABC transporter" evidence="3">
    <location>
        <begin position="1"/>
        <end position="222"/>
    </location>
</feature>
<keyword evidence="1" id="KW-0547">Nucleotide-binding</keyword>
<dbReference type="InterPro" id="IPR003593">
    <property type="entry name" value="AAA+_ATPase"/>
</dbReference>
<gene>
    <name evidence="4" type="ORF">CM19_04410</name>
</gene>
<dbReference type="AlphaFoldDB" id="A0A031LP50"/>
<dbReference type="PANTHER" id="PTHR43850">
    <property type="entry name" value="ABC TRANSPORTER ATP-BINDING PROTEIN MA_4021-RELATED"/>
    <property type="match status" value="1"/>
</dbReference>
<dbReference type="GO" id="GO:0016887">
    <property type="term" value="F:ATP hydrolysis activity"/>
    <property type="evidence" value="ECO:0007669"/>
    <property type="project" value="InterPro"/>
</dbReference>
<reference evidence="4 5" key="1">
    <citation type="submission" date="2014-03" db="EMBL/GenBank/DDBJ databases">
        <title>Draft genome sequence of the novel thermoacidophilic archaea Acidianus copahuensis ALE1 strain, isolated from Copahue volcanic area in Neuquen Argentina.</title>
        <authorList>
            <person name="Urbieta M.S."/>
            <person name="Rascovan N."/>
            <person name="Castro C."/>
            <person name="Revale S."/>
            <person name="Giaveno M.A."/>
            <person name="Vazquez M.P."/>
            <person name="Donati E.R."/>
        </authorList>
    </citation>
    <scope>NUCLEOTIDE SEQUENCE [LARGE SCALE GENOMIC DNA]</scope>
    <source>
        <strain evidence="4 5">ALE1</strain>
    </source>
</reference>
<keyword evidence="2" id="KW-0067">ATP-binding</keyword>
<dbReference type="InterPro" id="IPR003439">
    <property type="entry name" value="ABC_transporter-like_ATP-bd"/>
</dbReference>
<protein>
    <submittedName>
        <fullName evidence="4">ABC transporter ATPase</fullName>
    </submittedName>
</protein>
<dbReference type="InterPro" id="IPR027417">
    <property type="entry name" value="P-loop_NTPase"/>
</dbReference>
<keyword evidence="5" id="KW-1185">Reference proteome</keyword>
<comment type="caution">
    <text evidence="4">The sequence shown here is derived from an EMBL/GenBank/DDBJ whole genome shotgun (WGS) entry which is preliminary data.</text>
</comment>
<proteinExistence type="predicted"/>
<evidence type="ECO:0000313" key="4">
    <source>
        <dbReference type="EMBL" id="EZQ10137.1"/>
    </source>
</evidence>
<dbReference type="Proteomes" id="UP000024332">
    <property type="component" value="Unassembled WGS sequence"/>
</dbReference>
<dbReference type="PROSITE" id="PS50893">
    <property type="entry name" value="ABC_TRANSPORTER_2"/>
    <property type="match status" value="1"/>
</dbReference>
<name>A0A031LP50_9CREN</name>
<evidence type="ECO:0000256" key="1">
    <source>
        <dbReference type="ARBA" id="ARBA00022741"/>
    </source>
</evidence>
<dbReference type="SMART" id="SM00382">
    <property type="entry name" value="AAA"/>
    <property type="match status" value="1"/>
</dbReference>
<evidence type="ECO:0000256" key="2">
    <source>
        <dbReference type="ARBA" id="ARBA00022840"/>
    </source>
</evidence>
<accession>A0A031LP50</accession>
<organism evidence="4 5">
    <name type="scientific">Candidatus Acidianus copahuensis</name>
    <dbReference type="NCBI Taxonomy" id="1160895"/>
    <lineage>
        <taxon>Archaea</taxon>
        <taxon>Thermoproteota</taxon>
        <taxon>Thermoprotei</taxon>
        <taxon>Sulfolobales</taxon>
        <taxon>Sulfolobaceae</taxon>
        <taxon>Acidianus</taxon>
    </lineage>
</organism>
<dbReference type="EMBL" id="JFZT01000033">
    <property type="protein sequence ID" value="EZQ10137.1"/>
    <property type="molecule type" value="Genomic_DNA"/>
</dbReference>
<dbReference type="Gene3D" id="3.40.50.300">
    <property type="entry name" value="P-loop containing nucleotide triphosphate hydrolases"/>
    <property type="match status" value="1"/>
</dbReference>
<dbReference type="PANTHER" id="PTHR43850:SF2">
    <property type="entry name" value="ABC TRANSPORTER ATP-BINDING PROTEIN MA_4021-RELATED"/>
    <property type="match status" value="1"/>
</dbReference>
<dbReference type="GO" id="GO:0005524">
    <property type="term" value="F:ATP binding"/>
    <property type="evidence" value="ECO:0007669"/>
    <property type="project" value="UniProtKB-KW"/>
</dbReference>
<dbReference type="OrthoDB" id="18209at2157"/>